<proteinExistence type="predicted"/>
<evidence type="ECO:0000256" key="1">
    <source>
        <dbReference type="SAM" id="Phobius"/>
    </source>
</evidence>
<name>A0A4U5JN14_9GAMM</name>
<keyword evidence="1" id="KW-1133">Transmembrane helix</keyword>
<accession>A0A4U5JN14</accession>
<keyword evidence="3" id="KW-1185">Reference proteome</keyword>
<organism evidence="2 3">
    <name type="scientific">Luteimonas gilva</name>
    <dbReference type="NCBI Taxonomy" id="2572684"/>
    <lineage>
        <taxon>Bacteria</taxon>
        <taxon>Pseudomonadati</taxon>
        <taxon>Pseudomonadota</taxon>
        <taxon>Gammaproteobacteria</taxon>
        <taxon>Lysobacterales</taxon>
        <taxon>Lysobacteraceae</taxon>
        <taxon>Luteimonas</taxon>
    </lineage>
</organism>
<dbReference type="EMBL" id="SZUA01000002">
    <property type="protein sequence ID" value="TKR31072.1"/>
    <property type="molecule type" value="Genomic_DNA"/>
</dbReference>
<evidence type="ECO:0000313" key="3">
    <source>
        <dbReference type="Proteomes" id="UP000308707"/>
    </source>
</evidence>
<keyword evidence="1" id="KW-0472">Membrane</keyword>
<keyword evidence="1" id="KW-0812">Transmembrane</keyword>
<comment type="caution">
    <text evidence="2">The sequence shown here is derived from an EMBL/GenBank/DDBJ whole genome shotgun (WGS) entry which is preliminary data.</text>
</comment>
<feature type="transmembrane region" description="Helical" evidence="1">
    <location>
        <begin position="66"/>
        <end position="90"/>
    </location>
</feature>
<gene>
    <name evidence="2" type="ORF">FCE95_13475</name>
</gene>
<sequence length="100" mass="10533">MAANTGLFDGKYTVADVQAMIADGRIAPTSKTYRSAVAFMELGDEAQTAEAKAKEAHLSSARTQRWILRIAIAALLVSLAALGLSVVALSESHIHVPAKP</sequence>
<dbReference type="RefSeq" id="WP_137267502.1">
    <property type="nucleotide sequence ID" value="NZ_SZUA01000002.1"/>
</dbReference>
<evidence type="ECO:0000313" key="2">
    <source>
        <dbReference type="EMBL" id="TKR31072.1"/>
    </source>
</evidence>
<dbReference type="Proteomes" id="UP000308707">
    <property type="component" value="Unassembled WGS sequence"/>
</dbReference>
<protein>
    <submittedName>
        <fullName evidence="2">Uncharacterized protein</fullName>
    </submittedName>
</protein>
<dbReference type="AlphaFoldDB" id="A0A4U5JN14"/>
<reference evidence="2 3" key="1">
    <citation type="submission" date="2019-04" db="EMBL/GenBank/DDBJ databases">
        <title>Reference strain of H23.</title>
        <authorList>
            <person name="Luo X."/>
        </authorList>
    </citation>
    <scope>NUCLEOTIDE SEQUENCE [LARGE SCALE GENOMIC DNA]</scope>
    <source>
        <strain evidence="2 3">H23</strain>
    </source>
</reference>